<dbReference type="Proteomes" id="UP001320843">
    <property type="component" value="Unassembled WGS sequence"/>
</dbReference>
<keyword evidence="2" id="KW-1185">Reference proteome</keyword>
<dbReference type="EMBL" id="JANFWR010000010">
    <property type="protein sequence ID" value="MCW0399212.1"/>
    <property type="molecule type" value="Genomic_DNA"/>
</dbReference>
<reference evidence="1 2" key="1">
    <citation type="submission" date="2022-06" db="EMBL/GenBank/DDBJ databases">
        <title>Dynamics of rice microbiomes reveals core vertical transmitted seed endophytes.</title>
        <authorList>
            <person name="Liao K."/>
            <person name="Zhang X."/>
        </authorList>
    </citation>
    <scope>NUCLEOTIDE SEQUENCE [LARGE SCALE GENOMIC DNA]</scope>
    <source>
        <strain evidence="1 2">YT10-10-1</strain>
    </source>
</reference>
<protein>
    <submittedName>
        <fullName evidence="1">Uncharacterized protein</fullName>
    </submittedName>
</protein>
<accession>A0ABT3DUP5</accession>
<evidence type="ECO:0000313" key="2">
    <source>
        <dbReference type="Proteomes" id="UP001320843"/>
    </source>
</evidence>
<proteinExistence type="predicted"/>
<dbReference type="RefSeq" id="WP_267122617.1">
    <property type="nucleotide sequence ID" value="NZ_JANFWR010000010.1"/>
</dbReference>
<organism evidence="1 2">
    <name type="scientific">Xanthomonas sacchari</name>
    <dbReference type="NCBI Taxonomy" id="56458"/>
    <lineage>
        <taxon>Bacteria</taxon>
        <taxon>Pseudomonadati</taxon>
        <taxon>Pseudomonadota</taxon>
        <taxon>Gammaproteobacteria</taxon>
        <taxon>Lysobacterales</taxon>
        <taxon>Lysobacteraceae</taxon>
        <taxon>Xanthomonas</taxon>
    </lineage>
</organism>
<name>A0ABT3DUP5_9XANT</name>
<comment type="caution">
    <text evidence="1">The sequence shown here is derived from an EMBL/GenBank/DDBJ whole genome shotgun (WGS) entry which is preliminary data.</text>
</comment>
<gene>
    <name evidence="1" type="ORF">NB700_001768</name>
</gene>
<evidence type="ECO:0000313" key="1">
    <source>
        <dbReference type="EMBL" id="MCW0399212.1"/>
    </source>
</evidence>
<sequence length="258" mass="29923">MKHPTRKQHVHDRLRGTHDHQIELFQVPITEAEIEVSRRYTRQGMCEELVASLKRKRKKLSASFKQKKGRKKDRKKALQYGLRMRERTSDRIVDYVAKPACSRHSEARIQGNAVSFTHDEIITVHEKLLIAFREAFANNWATGNPRCIELVLWMTAGRPNEPFSFETCCHISNIDPDLIKGAILRKVRERYKHELLHYNVFRQAVMDVERGDPDALNWLNSEDTSEFSFLGLCKAFEFEPQKAKASIRIPPAGLLMVA</sequence>